<reference evidence="1 2" key="1">
    <citation type="journal article" date="2022" name="Plant J.">
        <title>Chromosome-level genome of Camellia lanceoleosa provides a valuable resource for understanding genome evolution and self-incompatibility.</title>
        <authorList>
            <person name="Gong W."/>
            <person name="Xiao S."/>
            <person name="Wang L."/>
            <person name="Liao Z."/>
            <person name="Chang Y."/>
            <person name="Mo W."/>
            <person name="Hu G."/>
            <person name="Li W."/>
            <person name="Zhao G."/>
            <person name="Zhu H."/>
            <person name="Hu X."/>
            <person name="Ji K."/>
            <person name="Xiang X."/>
            <person name="Song Q."/>
            <person name="Yuan D."/>
            <person name="Jin S."/>
            <person name="Zhang L."/>
        </authorList>
    </citation>
    <scope>NUCLEOTIDE SEQUENCE [LARGE SCALE GENOMIC DNA]</scope>
    <source>
        <strain evidence="1">SQ_2022a</strain>
    </source>
</reference>
<dbReference type="EMBL" id="CM045762">
    <property type="protein sequence ID" value="KAI8010309.1"/>
    <property type="molecule type" value="Genomic_DNA"/>
</dbReference>
<name>A0ACC0HBF0_9ERIC</name>
<organism evidence="1 2">
    <name type="scientific">Camellia lanceoleosa</name>
    <dbReference type="NCBI Taxonomy" id="1840588"/>
    <lineage>
        <taxon>Eukaryota</taxon>
        <taxon>Viridiplantae</taxon>
        <taxon>Streptophyta</taxon>
        <taxon>Embryophyta</taxon>
        <taxon>Tracheophyta</taxon>
        <taxon>Spermatophyta</taxon>
        <taxon>Magnoliopsida</taxon>
        <taxon>eudicotyledons</taxon>
        <taxon>Gunneridae</taxon>
        <taxon>Pentapetalae</taxon>
        <taxon>asterids</taxon>
        <taxon>Ericales</taxon>
        <taxon>Theaceae</taxon>
        <taxon>Camellia</taxon>
    </lineage>
</organism>
<proteinExistence type="predicted"/>
<dbReference type="Proteomes" id="UP001060215">
    <property type="component" value="Chromosome 5"/>
</dbReference>
<comment type="caution">
    <text evidence="1">The sequence shown here is derived from an EMBL/GenBank/DDBJ whole genome shotgun (WGS) entry which is preliminary data.</text>
</comment>
<accession>A0ACC0HBF0</accession>
<keyword evidence="2" id="KW-1185">Reference proteome</keyword>
<gene>
    <name evidence="1" type="ORF">LOK49_LG06G01063</name>
</gene>
<protein>
    <submittedName>
        <fullName evidence="1">PRA1 family protein B1</fullName>
    </submittedName>
</protein>
<evidence type="ECO:0000313" key="1">
    <source>
        <dbReference type="EMBL" id="KAI8010309.1"/>
    </source>
</evidence>
<sequence length="113" mass="12727">MKIMMEIEIKISLLLPPPPPPPPPPPSIASPFTFSISRNQSGTTFSTAAQFQPPVDTSTFHSFIIRFSTFVFHDLSQRWPWLELIDCSFFAYPDSLPSMLPLTFTKTYLTSAS</sequence>
<evidence type="ECO:0000313" key="2">
    <source>
        <dbReference type="Proteomes" id="UP001060215"/>
    </source>
</evidence>